<evidence type="ECO:0000256" key="4">
    <source>
        <dbReference type="RuleBase" id="RU361185"/>
    </source>
</evidence>
<name>A0ABQ9JKA5_9CUCU</name>
<dbReference type="SUPFAM" id="SSF51445">
    <property type="entry name" value="(Trans)glycosidases"/>
    <property type="match status" value="1"/>
</dbReference>
<dbReference type="PANTHER" id="PTHR43053">
    <property type="entry name" value="GLYCOSIDASE FAMILY 31"/>
    <property type="match status" value="1"/>
</dbReference>
<evidence type="ECO:0000256" key="2">
    <source>
        <dbReference type="ARBA" id="ARBA00022801"/>
    </source>
</evidence>
<dbReference type="Pfam" id="PF01055">
    <property type="entry name" value="Glyco_hydro_31_2nd"/>
    <property type="match status" value="1"/>
</dbReference>
<dbReference type="EMBL" id="JAPWTJ010000446">
    <property type="protein sequence ID" value="KAJ8978374.1"/>
    <property type="molecule type" value="Genomic_DNA"/>
</dbReference>
<evidence type="ECO:0000313" key="8">
    <source>
        <dbReference type="Proteomes" id="UP001162164"/>
    </source>
</evidence>
<dbReference type="SUPFAM" id="SSF51011">
    <property type="entry name" value="Glycosyl hydrolase domain"/>
    <property type="match status" value="1"/>
</dbReference>
<comment type="caution">
    <text evidence="7">The sequence shown here is derived from an EMBL/GenBank/DDBJ whole genome shotgun (WGS) entry which is preliminary data.</text>
</comment>
<dbReference type="InterPro" id="IPR000322">
    <property type="entry name" value="Glyco_hydro_31_TIM"/>
</dbReference>
<dbReference type="InterPro" id="IPR048395">
    <property type="entry name" value="Glyco_hydro_31_C"/>
</dbReference>
<dbReference type="InterPro" id="IPR050985">
    <property type="entry name" value="Alpha-glycosidase_related"/>
</dbReference>
<comment type="similarity">
    <text evidence="1 4">Belongs to the glycosyl hydrolase 31 family.</text>
</comment>
<evidence type="ECO:0000259" key="6">
    <source>
        <dbReference type="Pfam" id="PF21365"/>
    </source>
</evidence>
<sequence length="411" mass="46836">MFRHPNEKMIREPIWTTWAKYKTHINDSTVLSFAQDIRDHGFQNGQLEIDDAWEKCYGAQEFNNVTFANISSTVKRLKEMNFRVTLWVHPFVDSDCQENSKIGVTNGYFVKNTNGNINGSWWNSNDTHQIDFTNPEAAEWYSARLKKLLVDPGIDNFKFDAGETDYAPQPSVYNNVDSEKVPNILSECYIRTCAKFGDLIEVRSAWRTQDLPIFVRMLDKDSNWGEDNGLYTLITTLLQMNMNGYTMVLPDMIGGNGYSGTSPTAEMIVRWTQANTFMPAMQFSYLPWDILSDEFDSLSIVKKFIQLHEEYADEIIKAMNASQTIGTPVNPPIWWIDPTDSVALGTDDEFLLGESILIAPVILEGKRSRDVYLPNGTWVDGNTNLTIEGPIFLSNYSAPIDILPYFIKQAV</sequence>
<evidence type="ECO:0000256" key="1">
    <source>
        <dbReference type="ARBA" id="ARBA00007806"/>
    </source>
</evidence>
<evidence type="ECO:0000313" key="7">
    <source>
        <dbReference type="EMBL" id="KAJ8978374.1"/>
    </source>
</evidence>
<dbReference type="PANTHER" id="PTHR43053:SF4">
    <property type="entry name" value="MYOGENESIS-REGULATING GLYCOSIDASE"/>
    <property type="match status" value="1"/>
</dbReference>
<dbReference type="Pfam" id="PF21365">
    <property type="entry name" value="Glyco_hydro_31_3rd"/>
    <property type="match status" value="1"/>
</dbReference>
<protein>
    <submittedName>
        <fullName evidence="7">Uncharacterized protein</fullName>
    </submittedName>
</protein>
<organism evidence="7 8">
    <name type="scientific">Molorchus minor</name>
    <dbReference type="NCBI Taxonomy" id="1323400"/>
    <lineage>
        <taxon>Eukaryota</taxon>
        <taxon>Metazoa</taxon>
        <taxon>Ecdysozoa</taxon>
        <taxon>Arthropoda</taxon>
        <taxon>Hexapoda</taxon>
        <taxon>Insecta</taxon>
        <taxon>Pterygota</taxon>
        <taxon>Neoptera</taxon>
        <taxon>Endopterygota</taxon>
        <taxon>Coleoptera</taxon>
        <taxon>Polyphaga</taxon>
        <taxon>Cucujiformia</taxon>
        <taxon>Chrysomeloidea</taxon>
        <taxon>Cerambycidae</taxon>
        <taxon>Lamiinae</taxon>
        <taxon>Monochamini</taxon>
        <taxon>Molorchus</taxon>
    </lineage>
</organism>
<feature type="domain" description="Glycoside hydrolase family 31 TIM barrel" evidence="5">
    <location>
        <begin position="18"/>
        <end position="284"/>
    </location>
</feature>
<keyword evidence="2 4" id="KW-0378">Hydrolase</keyword>
<dbReference type="InterPro" id="IPR017853">
    <property type="entry name" value="GH"/>
</dbReference>
<dbReference type="CDD" id="cd06592">
    <property type="entry name" value="GH31_NET37"/>
    <property type="match status" value="1"/>
</dbReference>
<keyword evidence="3 4" id="KW-0326">Glycosidase</keyword>
<reference evidence="7" key="1">
    <citation type="journal article" date="2023" name="Insect Mol. Biol.">
        <title>Genome sequencing provides insights into the evolution of gene families encoding plant cell wall-degrading enzymes in longhorned beetles.</title>
        <authorList>
            <person name="Shin N.R."/>
            <person name="Okamura Y."/>
            <person name="Kirsch R."/>
            <person name="Pauchet Y."/>
        </authorList>
    </citation>
    <scope>NUCLEOTIDE SEQUENCE</scope>
    <source>
        <strain evidence="7">MMC_N1</strain>
    </source>
</reference>
<proteinExistence type="inferred from homology"/>
<dbReference type="Gene3D" id="2.60.40.1180">
    <property type="entry name" value="Golgi alpha-mannosidase II"/>
    <property type="match status" value="1"/>
</dbReference>
<gene>
    <name evidence="7" type="ORF">NQ317_005955</name>
</gene>
<dbReference type="InterPro" id="IPR013780">
    <property type="entry name" value="Glyco_hydro_b"/>
</dbReference>
<dbReference type="Gene3D" id="3.20.20.80">
    <property type="entry name" value="Glycosidases"/>
    <property type="match status" value="1"/>
</dbReference>
<keyword evidence="8" id="KW-1185">Reference proteome</keyword>
<evidence type="ECO:0000259" key="5">
    <source>
        <dbReference type="Pfam" id="PF01055"/>
    </source>
</evidence>
<evidence type="ECO:0000256" key="3">
    <source>
        <dbReference type="ARBA" id="ARBA00023295"/>
    </source>
</evidence>
<feature type="domain" description="Glycosyl hydrolase family 31 C-terminal" evidence="6">
    <location>
        <begin position="326"/>
        <end position="409"/>
    </location>
</feature>
<accession>A0ABQ9JKA5</accession>
<dbReference type="Proteomes" id="UP001162164">
    <property type="component" value="Unassembled WGS sequence"/>
</dbReference>